<organism evidence="1 2">
    <name type="scientific">Iphiclides podalirius</name>
    <name type="common">scarce swallowtail</name>
    <dbReference type="NCBI Taxonomy" id="110791"/>
    <lineage>
        <taxon>Eukaryota</taxon>
        <taxon>Metazoa</taxon>
        <taxon>Ecdysozoa</taxon>
        <taxon>Arthropoda</taxon>
        <taxon>Hexapoda</taxon>
        <taxon>Insecta</taxon>
        <taxon>Pterygota</taxon>
        <taxon>Neoptera</taxon>
        <taxon>Endopterygota</taxon>
        <taxon>Lepidoptera</taxon>
        <taxon>Glossata</taxon>
        <taxon>Ditrysia</taxon>
        <taxon>Papilionoidea</taxon>
        <taxon>Papilionidae</taxon>
        <taxon>Papilioninae</taxon>
        <taxon>Iphiclides</taxon>
    </lineage>
</organism>
<sequence length="228" mass="24021">MRRGVDWKAVKRRLVADIFYGAAWLWSGTINMGALRPDTGAPMMYWLKALYAPVSGDRDGLERHCLVGSSPSARFLRPRTPLCLRNGRKWLIGGGSARILAAQAEAVAVACREISPVNGPSRAINSSGANAPAVREGRAETRGGASISVALFLPNSVARNAISDAPPWPAGCTTSPHPTLPHATMLLRVDLISGNGAGLGLPQARLLSPTDGPGNAVGRLMPVFTIDP</sequence>
<reference evidence="1" key="1">
    <citation type="submission" date="2022-03" db="EMBL/GenBank/DDBJ databases">
        <authorList>
            <person name="Martin H S."/>
        </authorList>
    </citation>
    <scope>NUCLEOTIDE SEQUENCE</scope>
</reference>
<name>A0ABN8IKE8_9NEOP</name>
<protein>
    <submittedName>
        <fullName evidence="1">Uncharacterized protein</fullName>
    </submittedName>
</protein>
<feature type="non-terminal residue" evidence="1">
    <location>
        <position position="228"/>
    </location>
</feature>
<dbReference type="Proteomes" id="UP000837857">
    <property type="component" value="Chromosome 26"/>
</dbReference>
<gene>
    <name evidence="1" type="ORF">IPOD504_LOCUS11011</name>
</gene>
<evidence type="ECO:0000313" key="1">
    <source>
        <dbReference type="EMBL" id="CAH2059761.1"/>
    </source>
</evidence>
<dbReference type="EMBL" id="OW152838">
    <property type="protein sequence ID" value="CAH2059761.1"/>
    <property type="molecule type" value="Genomic_DNA"/>
</dbReference>
<accession>A0ABN8IKE8</accession>
<proteinExistence type="predicted"/>
<evidence type="ECO:0000313" key="2">
    <source>
        <dbReference type="Proteomes" id="UP000837857"/>
    </source>
</evidence>
<keyword evidence="2" id="KW-1185">Reference proteome</keyword>